<sequence length="178" mass="18993">MRHVLAAVLVSSTAALTAAPVSAGGSFSFDSIDGGTYDSADWAGHPVLVVNTASLCGFTPQYEGLQDLHERYEAAGVIILAVPSDDFKQELATDDEVRDFCAMTFDLTLPMTTITSVRGDEAHPFYRWLAETHGFAPSWNFNKVLIAPDGEVAATYGSMTGPLSNRITGAIDAMLEAD</sequence>
<keyword evidence="5" id="KW-0732">Signal</keyword>
<evidence type="ECO:0000313" key="6">
    <source>
        <dbReference type="EMBL" id="MFC3145150.1"/>
    </source>
</evidence>
<dbReference type="RefSeq" id="WP_275634525.1">
    <property type="nucleotide sequence ID" value="NZ_JARGYD010000010.1"/>
</dbReference>
<dbReference type="PRINTS" id="PR01011">
    <property type="entry name" value="GLUTPROXDASE"/>
</dbReference>
<comment type="caution">
    <text evidence="6">The sequence shown here is derived from an EMBL/GenBank/DDBJ whole genome shotgun (WGS) entry which is preliminary data.</text>
</comment>
<feature type="signal peptide" evidence="5">
    <location>
        <begin position="1"/>
        <end position="23"/>
    </location>
</feature>
<protein>
    <recommendedName>
        <fullName evidence="4">Glutathione peroxidase</fullName>
    </recommendedName>
</protein>
<name>A0ABV7GY65_9RHOB</name>
<evidence type="ECO:0000256" key="5">
    <source>
        <dbReference type="SAM" id="SignalP"/>
    </source>
</evidence>
<keyword evidence="3 4" id="KW-0560">Oxidoreductase</keyword>
<organism evidence="6 7">
    <name type="scientific">Psychromarinibacter halotolerans</name>
    <dbReference type="NCBI Taxonomy" id="1775175"/>
    <lineage>
        <taxon>Bacteria</taxon>
        <taxon>Pseudomonadati</taxon>
        <taxon>Pseudomonadota</taxon>
        <taxon>Alphaproteobacteria</taxon>
        <taxon>Rhodobacterales</taxon>
        <taxon>Paracoccaceae</taxon>
        <taxon>Psychromarinibacter</taxon>
    </lineage>
</organism>
<evidence type="ECO:0000313" key="7">
    <source>
        <dbReference type="Proteomes" id="UP001595632"/>
    </source>
</evidence>
<dbReference type="PROSITE" id="PS51355">
    <property type="entry name" value="GLUTATHIONE_PEROXID_3"/>
    <property type="match status" value="1"/>
</dbReference>
<dbReference type="PANTHER" id="PTHR11592">
    <property type="entry name" value="GLUTATHIONE PEROXIDASE"/>
    <property type="match status" value="1"/>
</dbReference>
<dbReference type="InterPro" id="IPR029759">
    <property type="entry name" value="GPX_AS"/>
</dbReference>
<evidence type="ECO:0000256" key="3">
    <source>
        <dbReference type="ARBA" id="ARBA00023002"/>
    </source>
</evidence>
<dbReference type="SUPFAM" id="SSF52833">
    <property type="entry name" value="Thioredoxin-like"/>
    <property type="match status" value="1"/>
</dbReference>
<dbReference type="PROSITE" id="PS00460">
    <property type="entry name" value="GLUTATHIONE_PEROXID_1"/>
    <property type="match status" value="1"/>
</dbReference>
<evidence type="ECO:0000256" key="2">
    <source>
        <dbReference type="ARBA" id="ARBA00022559"/>
    </source>
</evidence>
<dbReference type="EMBL" id="JBHRTB010000010">
    <property type="protein sequence ID" value="MFC3145150.1"/>
    <property type="molecule type" value="Genomic_DNA"/>
</dbReference>
<dbReference type="Pfam" id="PF00255">
    <property type="entry name" value="GSHPx"/>
    <property type="match status" value="1"/>
</dbReference>
<dbReference type="Proteomes" id="UP001595632">
    <property type="component" value="Unassembled WGS sequence"/>
</dbReference>
<evidence type="ECO:0000256" key="1">
    <source>
        <dbReference type="ARBA" id="ARBA00006926"/>
    </source>
</evidence>
<proteinExistence type="inferred from homology"/>
<dbReference type="CDD" id="cd00340">
    <property type="entry name" value="GSH_Peroxidase"/>
    <property type="match status" value="1"/>
</dbReference>
<reference evidence="7" key="1">
    <citation type="journal article" date="2019" name="Int. J. Syst. Evol. Microbiol.">
        <title>The Global Catalogue of Microorganisms (GCM) 10K type strain sequencing project: providing services to taxonomists for standard genome sequencing and annotation.</title>
        <authorList>
            <consortium name="The Broad Institute Genomics Platform"/>
            <consortium name="The Broad Institute Genome Sequencing Center for Infectious Disease"/>
            <person name="Wu L."/>
            <person name="Ma J."/>
        </authorList>
    </citation>
    <scope>NUCLEOTIDE SEQUENCE [LARGE SCALE GENOMIC DNA]</scope>
    <source>
        <strain evidence="7">KCTC 52366</strain>
    </source>
</reference>
<comment type="similarity">
    <text evidence="1 4">Belongs to the glutathione peroxidase family.</text>
</comment>
<dbReference type="Gene3D" id="3.40.30.10">
    <property type="entry name" value="Glutaredoxin"/>
    <property type="match status" value="1"/>
</dbReference>
<dbReference type="GO" id="GO:0004601">
    <property type="term" value="F:peroxidase activity"/>
    <property type="evidence" value="ECO:0007669"/>
    <property type="project" value="UniProtKB-KW"/>
</dbReference>
<keyword evidence="7" id="KW-1185">Reference proteome</keyword>
<dbReference type="PANTHER" id="PTHR11592:SF78">
    <property type="entry name" value="GLUTATHIONE PEROXIDASE"/>
    <property type="match status" value="1"/>
</dbReference>
<dbReference type="InterPro" id="IPR000889">
    <property type="entry name" value="Glutathione_peroxidase"/>
</dbReference>
<dbReference type="PIRSF" id="PIRSF000303">
    <property type="entry name" value="Glutathion_perox"/>
    <property type="match status" value="1"/>
</dbReference>
<accession>A0ABV7GY65</accession>
<feature type="chain" id="PRO_5045061802" description="Glutathione peroxidase" evidence="5">
    <location>
        <begin position="24"/>
        <end position="178"/>
    </location>
</feature>
<dbReference type="InterPro" id="IPR036249">
    <property type="entry name" value="Thioredoxin-like_sf"/>
</dbReference>
<keyword evidence="2 4" id="KW-0575">Peroxidase</keyword>
<evidence type="ECO:0000256" key="4">
    <source>
        <dbReference type="RuleBase" id="RU000499"/>
    </source>
</evidence>
<gene>
    <name evidence="6" type="ORF">ACFOGP_20685</name>
</gene>